<proteinExistence type="predicted"/>
<organism evidence="1 2">
    <name type="scientific">Escherichia coli</name>
    <dbReference type="NCBI Taxonomy" id="562"/>
    <lineage>
        <taxon>Bacteria</taxon>
        <taxon>Pseudomonadati</taxon>
        <taxon>Pseudomonadota</taxon>
        <taxon>Gammaproteobacteria</taxon>
        <taxon>Enterobacterales</taxon>
        <taxon>Enterobacteriaceae</taxon>
        <taxon>Escherichia</taxon>
    </lineage>
</organism>
<gene>
    <name evidence="1" type="ORF">NCTC9962_01510</name>
</gene>
<dbReference type="EMBL" id="UGED01000005">
    <property type="protein sequence ID" value="STL26413.1"/>
    <property type="molecule type" value="Genomic_DNA"/>
</dbReference>
<evidence type="ECO:0000313" key="1">
    <source>
        <dbReference type="EMBL" id="STL26413.1"/>
    </source>
</evidence>
<dbReference type="Proteomes" id="UP000254052">
    <property type="component" value="Unassembled WGS sequence"/>
</dbReference>
<evidence type="ECO:0000313" key="2">
    <source>
        <dbReference type="Proteomes" id="UP000254052"/>
    </source>
</evidence>
<dbReference type="InterPro" id="IPR038404">
    <property type="entry name" value="TRAP_DctP_sf"/>
</dbReference>
<dbReference type="AlphaFoldDB" id="A0A377AP41"/>
<dbReference type="Gene3D" id="3.40.190.170">
    <property type="entry name" value="Bacterial extracellular solute-binding protein, family 7"/>
    <property type="match status" value="1"/>
</dbReference>
<name>A0A377AP41_ECOLX</name>
<accession>A0A377AP41</accession>
<reference evidence="1 2" key="1">
    <citation type="submission" date="2018-06" db="EMBL/GenBank/DDBJ databases">
        <authorList>
            <consortium name="Pathogen Informatics"/>
            <person name="Doyle S."/>
        </authorList>
    </citation>
    <scope>NUCLEOTIDE SEQUENCE [LARGE SCALE GENOMIC DNA]</scope>
    <source>
        <strain evidence="1 2">NCTC9962</strain>
    </source>
</reference>
<sequence length="47" mass="5447">MLKTMQAAGVEVIYPDTGPFQKKAREVYSQFPEWTPGLYETIQQQLQ</sequence>
<protein>
    <submittedName>
        <fullName evidence="1">C4-dicarboxylate-binding protein</fullName>
    </submittedName>
</protein>